<dbReference type="InterPro" id="IPR007167">
    <property type="entry name" value="Fe-transptr_FeoA-like"/>
</dbReference>
<dbReference type="Proteomes" id="UP001224418">
    <property type="component" value="Unassembled WGS sequence"/>
</dbReference>
<dbReference type="PANTHER" id="PTHR43151">
    <property type="entry name" value="FEOA FAMILY PROTEIN"/>
    <property type="match status" value="1"/>
</dbReference>
<evidence type="ECO:0000313" key="4">
    <source>
        <dbReference type="Proteomes" id="UP001224418"/>
    </source>
</evidence>
<evidence type="ECO:0000256" key="1">
    <source>
        <dbReference type="ARBA" id="ARBA00023004"/>
    </source>
</evidence>
<dbReference type="InterPro" id="IPR008988">
    <property type="entry name" value="Transcriptional_repressor_C"/>
</dbReference>
<keyword evidence="4" id="KW-1185">Reference proteome</keyword>
<accession>A0ABU0JQK9</accession>
<dbReference type="Pfam" id="PF04023">
    <property type="entry name" value="FeoA"/>
    <property type="match status" value="1"/>
</dbReference>
<dbReference type="PANTHER" id="PTHR43151:SF1">
    <property type="entry name" value="SSR2333 PROTEIN"/>
    <property type="match status" value="1"/>
</dbReference>
<dbReference type="EMBL" id="JAUSWN010000007">
    <property type="protein sequence ID" value="MDQ0479375.1"/>
    <property type="molecule type" value="Genomic_DNA"/>
</dbReference>
<dbReference type="SMART" id="SM00899">
    <property type="entry name" value="FeoA"/>
    <property type="match status" value="1"/>
</dbReference>
<feature type="domain" description="Ferrous iron transporter FeoA-like" evidence="2">
    <location>
        <begin position="2"/>
        <end position="72"/>
    </location>
</feature>
<comment type="caution">
    <text evidence="3">The sequence shown here is derived from an EMBL/GenBank/DDBJ whole genome shotgun (WGS) entry which is preliminary data.</text>
</comment>
<dbReference type="RefSeq" id="WP_111941456.1">
    <property type="nucleotide sequence ID" value="NZ_BAAACJ010000032.1"/>
</dbReference>
<evidence type="ECO:0000259" key="2">
    <source>
        <dbReference type="SMART" id="SM00899"/>
    </source>
</evidence>
<protein>
    <submittedName>
        <fullName evidence="3">Ferrous iron transport protein A</fullName>
    </submittedName>
</protein>
<sequence length="72" mass="7743">MMPLSFVNSGEVVEIIKIVGNENFVKRLMEMGFNTGSQVKMVKNSDGNLIVGLGEGRIVLGRAMAGKVMVSN</sequence>
<reference evidence="3 4" key="1">
    <citation type="submission" date="2023-07" db="EMBL/GenBank/DDBJ databases">
        <title>Genomic Encyclopedia of Type Strains, Phase IV (KMG-IV): sequencing the most valuable type-strain genomes for metagenomic binning, comparative biology and taxonomic classification.</title>
        <authorList>
            <person name="Goeker M."/>
        </authorList>
    </citation>
    <scope>NUCLEOTIDE SEQUENCE [LARGE SCALE GENOMIC DNA]</scope>
    <source>
        <strain evidence="3 4">DSM 1400</strain>
    </source>
</reference>
<dbReference type="Gene3D" id="2.30.30.90">
    <property type="match status" value="1"/>
</dbReference>
<name>A0ABU0JQK9_HATLI</name>
<gene>
    <name evidence="3" type="ORF">QOZ93_001116</name>
</gene>
<dbReference type="InterPro" id="IPR053184">
    <property type="entry name" value="FeoA-like"/>
</dbReference>
<dbReference type="SUPFAM" id="SSF50037">
    <property type="entry name" value="C-terminal domain of transcriptional repressors"/>
    <property type="match status" value="1"/>
</dbReference>
<dbReference type="InterPro" id="IPR038157">
    <property type="entry name" value="FeoA_core_dom"/>
</dbReference>
<proteinExistence type="predicted"/>
<organism evidence="3 4">
    <name type="scientific">Hathewaya limosa</name>
    <name type="common">Clostridium limosum</name>
    <dbReference type="NCBI Taxonomy" id="1536"/>
    <lineage>
        <taxon>Bacteria</taxon>
        <taxon>Bacillati</taxon>
        <taxon>Bacillota</taxon>
        <taxon>Clostridia</taxon>
        <taxon>Eubacteriales</taxon>
        <taxon>Clostridiaceae</taxon>
        <taxon>Hathewaya</taxon>
    </lineage>
</organism>
<keyword evidence="1" id="KW-0408">Iron</keyword>
<evidence type="ECO:0000313" key="3">
    <source>
        <dbReference type="EMBL" id="MDQ0479375.1"/>
    </source>
</evidence>